<sequence length="161" mass="17042">MVSPSDDLPKLILSERAAARIRTFRERQGHPEGWISITPAGLQGERLTYSFALVESGELKDDEVLVRGSDDISFVAPKVISRHVIGATVDADAISGALSLETSYNPDADPLAQAVQQLLDQEINPAVAAHGGYIGLLDIADGVAYVQMGGAARAAARRGHP</sequence>
<dbReference type="InterPro" id="IPR034904">
    <property type="entry name" value="FSCA_dom_sf"/>
</dbReference>
<reference evidence="2" key="2">
    <citation type="journal article" date="2014" name="ISME J.">
        <title>Microbial stratification in low pH oxic and suboxic macroscopic growths along an acid mine drainage.</title>
        <authorList>
            <person name="Mendez-Garcia C."/>
            <person name="Mesa V."/>
            <person name="Sprenger R.R."/>
            <person name="Richter M."/>
            <person name="Diez M.S."/>
            <person name="Solano J."/>
            <person name="Bargiela R."/>
            <person name="Golyshina O.V."/>
            <person name="Manteca A."/>
            <person name="Ramos J.L."/>
            <person name="Gallego J.R."/>
            <person name="Llorente I."/>
            <person name="Martins Dos Santos V.A."/>
            <person name="Jensen O.N."/>
            <person name="Pelaez A.I."/>
            <person name="Sanchez J."/>
            <person name="Ferrer M."/>
        </authorList>
    </citation>
    <scope>NUCLEOTIDE SEQUENCE</scope>
</reference>
<dbReference type="GO" id="GO:0016226">
    <property type="term" value="P:iron-sulfur cluster assembly"/>
    <property type="evidence" value="ECO:0007669"/>
    <property type="project" value="InterPro"/>
</dbReference>
<evidence type="ECO:0000259" key="1">
    <source>
        <dbReference type="Pfam" id="PF01106"/>
    </source>
</evidence>
<feature type="non-terminal residue" evidence="2">
    <location>
        <position position="161"/>
    </location>
</feature>
<dbReference type="SUPFAM" id="SSF117916">
    <property type="entry name" value="Fe-S cluster assembly (FSCA) domain-like"/>
    <property type="match status" value="1"/>
</dbReference>
<dbReference type="AlphaFoldDB" id="T0ZPA6"/>
<proteinExistence type="predicted"/>
<dbReference type="GO" id="GO:0051536">
    <property type="term" value="F:iron-sulfur cluster binding"/>
    <property type="evidence" value="ECO:0007669"/>
    <property type="project" value="InterPro"/>
</dbReference>
<organism evidence="2">
    <name type="scientific">mine drainage metagenome</name>
    <dbReference type="NCBI Taxonomy" id="410659"/>
    <lineage>
        <taxon>unclassified sequences</taxon>
        <taxon>metagenomes</taxon>
        <taxon>ecological metagenomes</taxon>
    </lineage>
</organism>
<dbReference type="EMBL" id="AUZX01009916">
    <property type="protein sequence ID" value="EQD50146.1"/>
    <property type="molecule type" value="Genomic_DNA"/>
</dbReference>
<protein>
    <submittedName>
        <fullName evidence="2">Nitrogen-fixing NifU domain protein</fullName>
    </submittedName>
</protein>
<accession>T0ZPA6</accession>
<dbReference type="InterPro" id="IPR001075">
    <property type="entry name" value="NIF_FeS_clus_asmbl_NifU_C"/>
</dbReference>
<name>T0ZPA6_9ZZZZ</name>
<reference evidence="2" key="1">
    <citation type="submission" date="2013-08" db="EMBL/GenBank/DDBJ databases">
        <authorList>
            <person name="Mendez C."/>
            <person name="Richter M."/>
            <person name="Ferrer M."/>
            <person name="Sanchez J."/>
        </authorList>
    </citation>
    <scope>NUCLEOTIDE SEQUENCE</scope>
</reference>
<comment type="caution">
    <text evidence="2">The sequence shown here is derived from an EMBL/GenBank/DDBJ whole genome shotgun (WGS) entry which is preliminary data.</text>
</comment>
<gene>
    <name evidence="2" type="ORF">B1A_13549</name>
</gene>
<dbReference type="GO" id="GO:0005506">
    <property type="term" value="F:iron ion binding"/>
    <property type="evidence" value="ECO:0007669"/>
    <property type="project" value="InterPro"/>
</dbReference>
<evidence type="ECO:0000313" key="2">
    <source>
        <dbReference type="EMBL" id="EQD50146.1"/>
    </source>
</evidence>
<dbReference type="Gene3D" id="3.30.300.130">
    <property type="entry name" value="Fe-S cluster assembly (FSCA)"/>
    <property type="match status" value="1"/>
</dbReference>
<dbReference type="Pfam" id="PF01106">
    <property type="entry name" value="NifU"/>
    <property type="match status" value="1"/>
</dbReference>
<feature type="domain" description="NIF system FeS cluster assembly NifU C-terminal" evidence="1">
    <location>
        <begin position="115"/>
        <end position="152"/>
    </location>
</feature>